<dbReference type="InterPro" id="IPR011989">
    <property type="entry name" value="ARM-like"/>
</dbReference>
<keyword evidence="3" id="KW-1185">Reference proteome</keyword>
<dbReference type="GO" id="GO:0007165">
    <property type="term" value="P:signal transduction"/>
    <property type="evidence" value="ECO:0007669"/>
    <property type="project" value="InterPro"/>
</dbReference>
<dbReference type="SUPFAM" id="SSF48371">
    <property type="entry name" value="ARM repeat"/>
    <property type="match status" value="1"/>
</dbReference>
<reference evidence="2" key="1">
    <citation type="submission" date="2021-02" db="EMBL/GenBank/DDBJ databases">
        <authorList>
            <person name="Nowell W R."/>
        </authorList>
    </citation>
    <scope>NUCLEOTIDE SEQUENCE</scope>
    <source>
        <strain evidence="2">Ploen Becks lab</strain>
    </source>
</reference>
<evidence type="ECO:0000313" key="2">
    <source>
        <dbReference type="EMBL" id="CAF0705631.1"/>
    </source>
</evidence>
<comment type="caution">
    <text evidence="2">The sequence shown here is derived from an EMBL/GenBank/DDBJ whole genome shotgun (WGS) entry which is preliminary data.</text>
</comment>
<dbReference type="PROSITE" id="PS50104">
    <property type="entry name" value="TIR"/>
    <property type="match status" value="1"/>
</dbReference>
<evidence type="ECO:0000313" key="3">
    <source>
        <dbReference type="Proteomes" id="UP000663879"/>
    </source>
</evidence>
<name>A0A813LY72_9BILA</name>
<dbReference type="Gene3D" id="1.25.10.10">
    <property type="entry name" value="Leucine-rich Repeat Variant"/>
    <property type="match status" value="1"/>
</dbReference>
<dbReference type="AlphaFoldDB" id="A0A813LY72"/>
<evidence type="ECO:0000259" key="1">
    <source>
        <dbReference type="PROSITE" id="PS50104"/>
    </source>
</evidence>
<protein>
    <recommendedName>
        <fullName evidence="1">TIR domain-containing protein</fullName>
    </recommendedName>
</protein>
<dbReference type="Pfam" id="PF13676">
    <property type="entry name" value="TIR_2"/>
    <property type="match status" value="1"/>
</dbReference>
<accession>A0A813LY72</accession>
<dbReference type="InterPro" id="IPR000157">
    <property type="entry name" value="TIR_dom"/>
</dbReference>
<gene>
    <name evidence="2" type="ORF">OXX778_LOCUS281</name>
</gene>
<dbReference type="InterPro" id="IPR035897">
    <property type="entry name" value="Toll_tir_struct_dom_sf"/>
</dbReference>
<feature type="domain" description="TIR" evidence="1">
    <location>
        <begin position="387"/>
        <end position="502"/>
    </location>
</feature>
<dbReference type="Proteomes" id="UP000663879">
    <property type="component" value="Unassembled WGS sequence"/>
</dbReference>
<dbReference type="OrthoDB" id="9978456at2759"/>
<dbReference type="PANTHER" id="PTHR46270:SF2">
    <property type="entry name" value="TIR DOMAIN-CONTAINING PROTEIN"/>
    <property type="match status" value="1"/>
</dbReference>
<organism evidence="2 3">
    <name type="scientific">Brachionus calyciflorus</name>
    <dbReference type="NCBI Taxonomy" id="104777"/>
    <lineage>
        <taxon>Eukaryota</taxon>
        <taxon>Metazoa</taxon>
        <taxon>Spiralia</taxon>
        <taxon>Gnathifera</taxon>
        <taxon>Rotifera</taxon>
        <taxon>Eurotatoria</taxon>
        <taxon>Monogononta</taxon>
        <taxon>Pseudotrocha</taxon>
        <taxon>Ploima</taxon>
        <taxon>Brachionidae</taxon>
        <taxon>Brachionus</taxon>
    </lineage>
</organism>
<sequence length="619" mass="71964">MEPILKSSFDYISSLNDYENLYENQKLISSINYIYKISSKIDKIHLINLASENRVGHVLAMSLKSCYVKLAEIQSRDESSGDLEKILSQVAIFFSVIRLFSNHSIKFSSEFHESSGISFIFQYLSNTAIIEKYRNSKNLEKNSKIMIRWLVRSLLGCLVNLSKNCSNFKNEWKQENSIELIFKLSEELKDIDDCQLACYIILANITEEDEVAKFPSLKNVLPILIGIIDKMAKSIFYDKNLPRIAIEVEDTGKIENVCKITVGPTIWHLIELMEALYKMAVNDSIKKIIYFDHKLNESLRLIIFNGNNTEIRYAVKLLWQLCFDSKISEDVYSDKKLYDFLKNNSENENKTEILYKNSHGCFWTMEKKHFEIISEQQMALKEEKNDKIKHIMISYNRNNRDLCLRIKEELEKEGHKIWIDVEDIHGSSLEAMAKAIEESKCVLMCMTENYKQSSNCRAEAEYAFQLNKPIIPLIMEAGYKPDGWLGIILGSKIFVNFLKYEYDECIRRVKSEINKLLNEKFPDEVPNKTSPVLTPPRPSLIDAENWSEEKVEDWLRKKEFNEIIRQNIVPSNGKILKQLLDMLINAPEFFYSSISSNNGTTTRDVAYFASELKVLFKNK</sequence>
<dbReference type="Gene3D" id="3.40.50.10140">
    <property type="entry name" value="Toll/interleukin-1 receptor homology (TIR) domain"/>
    <property type="match status" value="1"/>
</dbReference>
<dbReference type="PANTHER" id="PTHR46270">
    <property type="entry name" value="ARMADILLO-TYPE FOLD-RELATED"/>
    <property type="match status" value="1"/>
</dbReference>
<dbReference type="InterPro" id="IPR016024">
    <property type="entry name" value="ARM-type_fold"/>
</dbReference>
<dbReference type="EMBL" id="CAJNOC010000012">
    <property type="protein sequence ID" value="CAF0705631.1"/>
    <property type="molecule type" value="Genomic_DNA"/>
</dbReference>
<dbReference type="SUPFAM" id="SSF52200">
    <property type="entry name" value="Toll/Interleukin receptor TIR domain"/>
    <property type="match status" value="1"/>
</dbReference>
<proteinExistence type="predicted"/>